<dbReference type="PATRIC" id="fig|993517.3.peg.1819"/>
<name>K5DKI0_RHOBT</name>
<evidence type="ECO:0000256" key="1">
    <source>
        <dbReference type="SAM" id="MobiDB-lite"/>
    </source>
</evidence>
<sequence>MFHMATAPMLWNKARRHQNTFARATFTGKEPSPGGTCPTTATS</sequence>
<accession>K5DKI0</accession>
<feature type="region of interest" description="Disordered" evidence="1">
    <location>
        <begin position="24"/>
        <end position="43"/>
    </location>
</feature>
<reference evidence="2 3" key="1">
    <citation type="journal article" date="2013" name="Mar. Genomics">
        <title>Expression of sulfatases in Rhodopirellula baltica and the diversity of sulfatases in the genus Rhodopirellula.</title>
        <authorList>
            <person name="Wegner C.E."/>
            <person name="Richter-Heitmann T."/>
            <person name="Klindworth A."/>
            <person name="Klockow C."/>
            <person name="Richter M."/>
            <person name="Achstetter T."/>
            <person name="Glockner F.O."/>
            <person name="Harder J."/>
        </authorList>
    </citation>
    <scope>NUCLEOTIDE SEQUENCE [LARGE SCALE GENOMIC DNA]</scope>
    <source>
        <strain evidence="2 3">SH28</strain>
    </source>
</reference>
<dbReference type="EMBL" id="AMCW01000040">
    <property type="protein sequence ID" value="EKK02983.1"/>
    <property type="molecule type" value="Genomic_DNA"/>
</dbReference>
<dbReference type="Proteomes" id="UP000007993">
    <property type="component" value="Unassembled WGS sequence"/>
</dbReference>
<evidence type="ECO:0000313" key="3">
    <source>
        <dbReference type="Proteomes" id="UP000007993"/>
    </source>
</evidence>
<proteinExistence type="predicted"/>
<gene>
    <name evidence="2" type="ORF">RBSH_01676</name>
</gene>
<protein>
    <submittedName>
        <fullName evidence="2">Uncharacterized protein</fullName>
    </submittedName>
</protein>
<organism evidence="2 3">
    <name type="scientific">Rhodopirellula baltica SH28</name>
    <dbReference type="NCBI Taxonomy" id="993517"/>
    <lineage>
        <taxon>Bacteria</taxon>
        <taxon>Pseudomonadati</taxon>
        <taxon>Planctomycetota</taxon>
        <taxon>Planctomycetia</taxon>
        <taxon>Pirellulales</taxon>
        <taxon>Pirellulaceae</taxon>
        <taxon>Rhodopirellula</taxon>
    </lineage>
</organism>
<evidence type="ECO:0000313" key="2">
    <source>
        <dbReference type="EMBL" id="EKK02983.1"/>
    </source>
</evidence>
<comment type="caution">
    <text evidence="2">The sequence shown here is derived from an EMBL/GenBank/DDBJ whole genome shotgun (WGS) entry which is preliminary data.</text>
</comment>
<dbReference type="AlphaFoldDB" id="K5DKI0"/>